<feature type="region of interest" description="Disordered" evidence="1">
    <location>
        <begin position="380"/>
        <end position="472"/>
    </location>
</feature>
<dbReference type="Proteomes" id="UP000240883">
    <property type="component" value="Unassembled WGS sequence"/>
</dbReference>
<feature type="compositionally biased region" description="Basic and acidic residues" evidence="1">
    <location>
        <begin position="415"/>
        <end position="440"/>
    </location>
</feature>
<proteinExistence type="predicted"/>
<organism evidence="4 5">
    <name type="scientific">Corynespora cassiicola Philippines</name>
    <dbReference type="NCBI Taxonomy" id="1448308"/>
    <lineage>
        <taxon>Eukaryota</taxon>
        <taxon>Fungi</taxon>
        <taxon>Dikarya</taxon>
        <taxon>Ascomycota</taxon>
        <taxon>Pezizomycotina</taxon>
        <taxon>Dothideomycetes</taxon>
        <taxon>Pleosporomycetidae</taxon>
        <taxon>Pleosporales</taxon>
        <taxon>Corynesporascaceae</taxon>
        <taxon>Corynespora</taxon>
    </lineage>
</organism>
<evidence type="ECO:0000313" key="5">
    <source>
        <dbReference type="Proteomes" id="UP000240883"/>
    </source>
</evidence>
<gene>
    <name evidence="4" type="ORF">BS50DRAFT_33536</name>
</gene>
<dbReference type="Pfam" id="PF20684">
    <property type="entry name" value="Fung_rhodopsin"/>
    <property type="match status" value="1"/>
</dbReference>
<accession>A0A2T2PBW3</accession>
<feature type="transmembrane region" description="Helical" evidence="2">
    <location>
        <begin position="260"/>
        <end position="283"/>
    </location>
</feature>
<feature type="transmembrane region" description="Helical" evidence="2">
    <location>
        <begin position="22"/>
        <end position="41"/>
    </location>
</feature>
<dbReference type="PANTHER" id="PTHR38794">
    <property type="entry name" value="INTEGRAL MEMBRANE PROTEIN"/>
    <property type="match status" value="1"/>
</dbReference>
<feature type="transmembrane region" description="Helical" evidence="2">
    <location>
        <begin position="138"/>
        <end position="161"/>
    </location>
</feature>
<keyword evidence="2" id="KW-0472">Membrane</keyword>
<dbReference type="OrthoDB" id="3918601at2759"/>
<evidence type="ECO:0000259" key="3">
    <source>
        <dbReference type="Pfam" id="PF20684"/>
    </source>
</evidence>
<dbReference type="EMBL" id="KZ678128">
    <property type="protein sequence ID" value="PSN75135.1"/>
    <property type="molecule type" value="Genomic_DNA"/>
</dbReference>
<feature type="transmembrane region" description="Helical" evidence="2">
    <location>
        <begin position="216"/>
        <end position="237"/>
    </location>
</feature>
<reference evidence="4 5" key="1">
    <citation type="journal article" date="2018" name="Front. Microbiol.">
        <title>Genome-Wide Analysis of Corynespora cassiicola Leaf Fall Disease Putative Effectors.</title>
        <authorList>
            <person name="Lopez D."/>
            <person name="Ribeiro S."/>
            <person name="Label P."/>
            <person name="Fumanal B."/>
            <person name="Venisse J.S."/>
            <person name="Kohler A."/>
            <person name="de Oliveira R.R."/>
            <person name="Labutti K."/>
            <person name="Lipzen A."/>
            <person name="Lail K."/>
            <person name="Bauer D."/>
            <person name="Ohm R.A."/>
            <person name="Barry K.W."/>
            <person name="Spatafora J."/>
            <person name="Grigoriev I.V."/>
            <person name="Martin F.M."/>
            <person name="Pujade-Renaud V."/>
        </authorList>
    </citation>
    <scope>NUCLEOTIDE SEQUENCE [LARGE SCALE GENOMIC DNA]</scope>
    <source>
        <strain evidence="4 5">Philippines</strain>
    </source>
</reference>
<protein>
    <recommendedName>
        <fullName evidence="3">Rhodopsin domain-containing protein</fullName>
    </recommendedName>
</protein>
<dbReference type="InterPro" id="IPR049326">
    <property type="entry name" value="Rhodopsin_dom_fungi"/>
</dbReference>
<evidence type="ECO:0000313" key="4">
    <source>
        <dbReference type="EMBL" id="PSN75135.1"/>
    </source>
</evidence>
<keyword evidence="2" id="KW-1133">Transmembrane helix</keyword>
<dbReference type="PANTHER" id="PTHR38794:SF1">
    <property type="entry name" value="INTEGRAL MEMBRANE PROTEIN"/>
    <property type="match status" value="1"/>
</dbReference>
<dbReference type="AlphaFoldDB" id="A0A2T2PBW3"/>
<feature type="transmembrane region" description="Helical" evidence="2">
    <location>
        <begin position="181"/>
        <end position="204"/>
    </location>
</feature>
<evidence type="ECO:0000256" key="1">
    <source>
        <dbReference type="SAM" id="MobiDB-lite"/>
    </source>
</evidence>
<keyword evidence="5" id="KW-1185">Reference proteome</keyword>
<feature type="domain" description="Rhodopsin" evidence="3">
    <location>
        <begin position="42"/>
        <end position="278"/>
    </location>
</feature>
<evidence type="ECO:0000256" key="2">
    <source>
        <dbReference type="SAM" id="Phobius"/>
    </source>
</evidence>
<sequence>MSHGVVEGLQRRRMPPLADRGMITNIVSWILLVVAIATLIARFAMKLSMSKQSRRLGLDDLFIMLAALFSIGQTVAVSVEAANVLGQHMADLSPWQLNLFYKAEYAGHMLYIANMGCSRISVCLLIRKILPGTIPNYTALVFAGFTALWTLSGVFVAAFPCRLPQPWLIGVEKNCFDIVKFVNYIGITNIVVELLLVMIPLFVWNLRIDAGRRLSVSCTFIARLSVVAAVSAQLYYFNRWAVSPDDYTYDYWPANLCVQVAQNLSIITACLPCLHPFIISIIAGKTKTDRLVFDYETNKCGLKDYLRKRRIRYNSTASQSSSLPIKEKDDYCHPLATYGLDRSSAHLHSQHFNRFPTNVAQPIPSSSPTENVFNRNIEIPTSRPTVSSSKGLPPPPPKSLSQVGVLPIIDWDTESSDRDSGRDSPARRPNSEYIFNREKVISAPPIPDEDGEYWKKYYPPLPSPKMPKRSHH</sequence>
<feature type="transmembrane region" description="Helical" evidence="2">
    <location>
        <begin position="61"/>
        <end position="85"/>
    </location>
</feature>
<keyword evidence="2" id="KW-0812">Transmembrane</keyword>
<name>A0A2T2PBW3_CORCC</name>